<proteinExistence type="predicted"/>
<evidence type="ECO:0000256" key="1">
    <source>
        <dbReference type="SAM" id="SignalP"/>
    </source>
</evidence>
<dbReference type="SUPFAM" id="SSF54001">
    <property type="entry name" value="Cysteine proteinases"/>
    <property type="match status" value="1"/>
</dbReference>
<evidence type="ECO:0000259" key="2">
    <source>
        <dbReference type="Pfam" id="PF05257"/>
    </source>
</evidence>
<evidence type="ECO:0000313" key="4">
    <source>
        <dbReference type="Proteomes" id="UP001500363"/>
    </source>
</evidence>
<dbReference type="Gene3D" id="3.90.1720.10">
    <property type="entry name" value="endopeptidase domain like (from Nostoc punctiforme)"/>
    <property type="match status" value="1"/>
</dbReference>
<name>A0ABP4NBB7_9ACTN</name>
<comment type="caution">
    <text evidence="3">The sequence shown here is derived from an EMBL/GenBank/DDBJ whole genome shotgun (WGS) entry which is preliminary data.</text>
</comment>
<dbReference type="InterPro" id="IPR038765">
    <property type="entry name" value="Papain-like_cys_pep_sf"/>
</dbReference>
<dbReference type="InterPro" id="IPR007921">
    <property type="entry name" value="CHAP_dom"/>
</dbReference>
<dbReference type="RefSeq" id="WP_344182985.1">
    <property type="nucleotide sequence ID" value="NZ_BAAANC010000005.1"/>
</dbReference>
<keyword evidence="4" id="KW-1185">Reference proteome</keyword>
<feature type="domain" description="Peptidase C51" evidence="2">
    <location>
        <begin position="201"/>
        <end position="265"/>
    </location>
</feature>
<keyword evidence="1" id="KW-0732">Signal</keyword>
<accession>A0ABP4NBB7</accession>
<dbReference type="Pfam" id="PF05257">
    <property type="entry name" value="CHAP"/>
    <property type="match status" value="1"/>
</dbReference>
<dbReference type="EMBL" id="BAAANC010000005">
    <property type="protein sequence ID" value="GAA1559146.1"/>
    <property type="molecule type" value="Genomic_DNA"/>
</dbReference>
<sequence length="313" mass="33314">MILKAVAAAACLALGVLVVPPIAAARGGTSSCAPDPVIGHVALDAEQRSNLAVVVATGDQLRINVKGKVIAVMTALTESSLRNVDHGDAAGPDSRGLFQQRDGWGPLAVRMDPEGASVLFYTALINVPRWMEMDPWLAAQEVQRSAFRDGRNYRAKYAQAQELVGLSPESLCQPPPTNDTGELPGARAAVNRAMGLVGQHGYYQLCARLAANIWGRPRAGYVSAAEQWSQMVASGNAHLDRQPPLGALVFWDTGGIYGHVAVYVGAGRIVSNDIRDQFPGEGGVYLVELTAIEAEWGATYLGWAPPIYQRSAV</sequence>
<reference evidence="4" key="1">
    <citation type="journal article" date="2019" name="Int. J. Syst. Evol. Microbiol.">
        <title>The Global Catalogue of Microorganisms (GCM) 10K type strain sequencing project: providing services to taxonomists for standard genome sequencing and annotation.</title>
        <authorList>
            <consortium name="The Broad Institute Genomics Platform"/>
            <consortium name="The Broad Institute Genome Sequencing Center for Infectious Disease"/>
            <person name="Wu L."/>
            <person name="Ma J."/>
        </authorList>
    </citation>
    <scope>NUCLEOTIDE SEQUENCE [LARGE SCALE GENOMIC DNA]</scope>
    <source>
        <strain evidence="4">JCM 14303</strain>
    </source>
</reference>
<feature type="signal peptide" evidence="1">
    <location>
        <begin position="1"/>
        <end position="25"/>
    </location>
</feature>
<feature type="chain" id="PRO_5047279121" description="Peptidase C51 domain-containing protein" evidence="1">
    <location>
        <begin position="26"/>
        <end position="313"/>
    </location>
</feature>
<gene>
    <name evidence="3" type="ORF">GCM10009741_75200</name>
</gene>
<evidence type="ECO:0000313" key="3">
    <source>
        <dbReference type="EMBL" id="GAA1559146.1"/>
    </source>
</evidence>
<protein>
    <recommendedName>
        <fullName evidence="2">Peptidase C51 domain-containing protein</fullName>
    </recommendedName>
</protein>
<dbReference type="Proteomes" id="UP001500363">
    <property type="component" value="Unassembled WGS sequence"/>
</dbReference>
<organism evidence="3 4">
    <name type="scientific">Kribbella lupini</name>
    <dbReference type="NCBI Taxonomy" id="291602"/>
    <lineage>
        <taxon>Bacteria</taxon>
        <taxon>Bacillati</taxon>
        <taxon>Actinomycetota</taxon>
        <taxon>Actinomycetes</taxon>
        <taxon>Propionibacteriales</taxon>
        <taxon>Kribbellaceae</taxon>
        <taxon>Kribbella</taxon>
    </lineage>
</organism>